<dbReference type="InterPro" id="IPR002293">
    <property type="entry name" value="AA/rel_permease1"/>
</dbReference>
<feature type="transmembrane region" description="Helical" evidence="6">
    <location>
        <begin position="323"/>
        <end position="340"/>
    </location>
</feature>
<feature type="transmembrane region" description="Helical" evidence="6">
    <location>
        <begin position="413"/>
        <end position="431"/>
    </location>
</feature>
<gene>
    <name evidence="7" type="ORF">INP51_10850</name>
</gene>
<dbReference type="InterPro" id="IPR050367">
    <property type="entry name" value="APC_superfamily"/>
</dbReference>
<dbReference type="AlphaFoldDB" id="A0A7M2RG27"/>
<feature type="transmembrane region" description="Helical" evidence="6">
    <location>
        <begin position="346"/>
        <end position="366"/>
    </location>
</feature>
<dbReference type="PIRSF" id="PIRSF006060">
    <property type="entry name" value="AA_transporter"/>
    <property type="match status" value="1"/>
</dbReference>
<dbReference type="Pfam" id="PF13520">
    <property type="entry name" value="AA_permease_2"/>
    <property type="match status" value="1"/>
</dbReference>
<keyword evidence="2" id="KW-1003">Cell membrane</keyword>
<dbReference type="Gene3D" id="1.20.1740.10">
    <property type="entry name" value="Amino acid/polyamine transporter I"/>
    <property type="match status" value="1"/>
</dbReference>
<evidence type="ECO:0000256" key="6">
    <source>
        <dbReference type="SAM" id="Phobius"/>
    </source>
</evidence>
<evidence type="ECO:0000313" key="7">
    <source>
        <dbReference type="EMBL" id="QOV18507.1"/>
    </source>
</evidence>
<feature type="transmembrane region" description="Helical" evidence="6">
    <location>
        <begin position="272"/>
        <end position="291"/>
    </location>
</feature>
<dbReference type="Proteomes" id="UP000593601">
    <property type="component" value="Chromosome"/>
</dbReference>
<comment type="subcellular location">
    <subcellularLocation>
        <location evidence="1">Cell membrane</location>
        <topology evidence="1">Multi-pass membrane protein</topology>
    </subcellularLocation>
</comment>
<feature type="transmembrane region" description="Helical" evidence="6">
    <location>
        <begin position="129"/>
        <end position="147"/>
    </location>
</feature>
<dbReference type="EMBL" id="CP063304">
    <property type="protein sequence ID" value="QOV18507.1"/>
    <property type="molecule type" value="Genomic_DNA"/>
</dbReference>
<sequence length="445" mass="47123">MSSDSGGSTKQLKQVLGFWDLMGAAVGQIIGAGIMTLLGAAIGMTGRSVPLAFLIAAIITIAGYFPLLLISGTVRLRGGQYTQVAMLAGDKFAGAFTIIYIFSNLSLSMYAISFASYFISLFGIGNEKLVAFIVLTIFYILNCFGIDKFAKAQNLIVVILVVALGLFAAMGVGKIEPGYFDKASFMTGGMKGLLQAGGLLTFAIGGGSVVINLSAEAKNPTKDIPIVMIVSTLLVAVLYGFISFIAAGVLPVEQVTGQNLTLVADKILPRPVYVFFIVCGAGFALISTLNAQLAWGPKPVMQACDDGWLPEGLAKLSKYNTPVIILTILYVVAIVCVFTGLSVDVLGNMCLVANGVITLMINARVYKLPEVCPEAWETSRFKVGSPAMMAITIIGTISSILIIILNASTLSPTLLGLNIVVIVCAFIFSFLRSKKTHVEISYEKV</sequence>
<feature type="transmembrane region" description="Helical" evidence="6">
    <location>
        <begin position="92"/>
        <end position="117"/>
    </location>
</feature>
<dbReference type="PANTHER" id="PTHR42770:SF11">
    <property type="entry name" value="INNER MEMBRANE TRANSPORT PROTEIN YBAT"/>
    <property type="match status" value="1"/>
</dbReference>
<evidence type="ECO:0000256" key="5">
    <source>
        <dbReference type="ARBA" id="ARBA00023136"/>
    </source>
</evidence>
<feature type="transmembrane region" description="Helical" evidence="6">
    <location>
        <begin position="387"/>
        <end position="407"/>
    </location>
</feature>
<dbReference type="GO" id="GO:0005886">
    <property type="term" value="C:plasma membrane"/>
    <property type="evidence" value="ECO:0007669"/>
    <property type="project" value="UniProtKB-SubCell"/>
</dbReference>
<keyword evidence="4 6" id="KW-1133">Transmembrane helix</keyword>
<feature type="transmembrane region" description="Helical" evidence="6">
    <location>
        <begin position="51"/>
        <end position="71"/>
    </location>
</feature>
<feature type="transmembrane region" description="Helical" evidence="6">
    <location>
        <begin position="154"/>
        <end position="173"/>
    </location>
</feature>
<keyword evidence="5 6" id="KW-0472">Membrane</keyword>
<evidence type="ECO:0000256" key="1">
    <source>
        <dbReference type="ARBA" id="ARBA00004651"/>
    </source>
</evidence>
<evidence type="ECO:0000313" key="8">
    <source>
        <dbReference type="Proteomes" id="UP000593601"/>
    </source>
</evidence>
<keyword evidence="8" id="KW-1185">Reference proteome</keyword>
<keyword evidence="3 6" id="KW-0812">Transmembrane</keyword>
<accession>A0A7M2RG27</accession>
<evidence type="ECO:0000256" key="3">
    <source>
        <dbReference type="ARBA" id="ARBA00022692"/>
    </source>
</evidence>
<evidence type="ECO:0000256" key="4">
    <source>
        <dbReference type="ARBA" id="ARBA00022989"/>
    </source>
</evidence>
<name>A0A7M2RG27_9FIRM</name>
<feature type="transmembrane region" description="Helical" evidence="6">
    <location>
        <begin position="226"/>
        <end position="252"/>
    </location>
</feature>
<feature type="transmembrane region" description="Helical" evidence="6">
    <location>
        <begin position="193"/>
        <end position="214"/>
    </location>
</feature>
<dbReference type="PANTHER" id="PTHR42770">
    <property type="entry name" value="AMINO ACID TRANSPORTER-RELATED"/>
    <property type="match status" value="1"/>
</dbReference>
<organism evidence="7 8">
    <name type="scientific">Blautia liquoris</name>
    <dbReference type="NCBI Taxonomy" id="2779518"/>
    <lineage>
        <taxon>Bacteria</taxon>
        <taxon>Bacillati</taxon>
        <taxon>Bacillota</taxon>
        <taxon>Clostridia</taxon>
        <taxon>Lachnospirales</taxon>
        <taxon>Lachnospiraceae</taxon>
        <taxon>Blautia</taxon>
    </lineage>
</organism>
<evidence type="ECO:0000256" key="2">
    <source>
        <dbReference type="ARBA" id="ARBA00022475"/>
    </source>
</evidence>
<dbReference type="RefSeq" id="WP_193734869.1">
    <property type="nucleotide sequence ID" value="NZ_CP063304.1"/>
</dbReference>
<dbReference type="GO" id="GO:0022857">
    <property type="term" value="F:transmembrane transporter activity"/>
    <property type="evidence" value="ECO:0007669"/>
    <property type="project" value="InterPro"/>
</dbReference>
<feature type="transmembrane region" description="Helical" evidence="6">
    <location>
        <begin position="21"/>
        <end position="45"/>
    </location>
</feature>
<proteinExistence type="predicted"/>
<protein>
    <submittedName>
        <fullName evidence="7">Amino acid permease</fullName>
    </submittedName>
</protein>
<dbReference type="KEGG" id="bliq:INP51_10850"/>
<reference evidence="7 8" key="1">
    <citation type="submission" date="2020-10" db="EMBL/GenBank/DDBJ databases">
        <title>Blautia liquoris sp.nov., isolated from the mud in a fermentation cellar used for the production of Chinese strong-flavoured liquor.</title>
        <authorList>
            <person name="Lu L."/>
        </authorList>
    </citation>
    <scope>NUCLEOTIDE SEQUENCE [LARGE SCALE GENOMIC DNA]</scope>
    <source>
        <strain evidence="7 8">LZLJ-3</strain>
    </source>
</reference>